<proteinExistence type="predicted"/>
<evidence type="ECO:0000313" key="9">
    <source>
        <dbReference type="EMBL" id="JAG39634.1"/>
    </source>
</evidence>
<dbReference type="InterPro" id="IPR001214">
    <property type="entry name" value="SET_dom"/>
</dbReference>
<dbReference type="Pfam" id="PF05033">
    <property type="entry name" value="Pre-SET"/>
    <property type="match status" value="1"/>
</dbReference>
<dbReference type="InterPro" id="IPR007728">
    <property type="entry name" value="Pre-SET_dom"/>
</dbReference>
<dbReference type="SUPFAM" id="SSF48403">
    <property type="entry name" value="Ankyrin repeat"/>
    <property type="match status" value="1"/>
</dbReference>
<reference evidence="9" key="2">
    <citation type="submission" date="2014-07" db="EMBL/GenBank/DDBJ databases">
        <authorList>
            <person name="Hull J."/>
        </authorList>
    </citation>
    <scope>NUCLEOTIDE SEQUENCE</scope>
</reference>
<dbReference type="SMART" id="SM00468">
    <property type="entry name" value="PreSET"/>
    <property type="match status" value="1"/>
</dbReference>
<evidence type="ECO:0000313" key="10">
    <source>
        <dbReference type="EMBL" id="JAQ05658.1"/>
    </source>
</evidence>
<gene>
    <name evidence="9" type="primary">EHMT1_2</name>
    <name evidence="10" type="synonym">EHMT1_3</name>
    <name evidence="9" type="ORF">CM83_85455</name>
    <name evidence="10" type="ORF">g.76274</name>
</gene>
<dbReference type="InterPro" id="IPR047762">
    <property type="entry name" value="EHMT_CRR"/>
</dbReference>
<reference evidence="10" key="3">
    <citation type="journal article" date="2016" name="Gigascience">
        <title>De novo construction of an expanded transcriptome assembly for the western tarnished plant bug, Lygus hesperus.</title>
        <authorList>
            <person name="Tassone E.E."/>
            <person name="Geib S.M."/>
            <person name="Hall B."/>
            <person name="Fabrick J.A."/>
            <person name="Brent C.S."/>
            <person name="Hull J.J."/>
        </authorList>
    </citation>
    <scope>NUCLEOTIDE SEQUENCE</scope>
</reference>
<evidence type="ECO:0000256" key="6">
    <source>
        <dbReference type="SAM" id="MobiDB-lite"/>
    </source>
</evidence>
<dbReference type="PROSITE" id="PS50280">
    <property type="entry name" value="SET"/>
    <property type="match status" value="1"/>
</dbReference>
<feature type="compositionally biased region" description="Basic and acidic residues" evidence="6">
    <location>
        <begin position="40"/>
        <end position="54"/>
    </location>
</feature>
<dbReference type="Pfam" id="PF12796">
    <property type="entry name" value="Ank_2"/>
    <property type="match status" value="2"/>
</dbReference>
<name>A0A0A9Z5B7_LYGHE</name>
<dbReference type="CDD" id="cd20905">
    <property type="entry name" value="EHMT_ZBD"/>
    <property type="match status" value="1"/>
</dbReference>
<dbReference type="Pfam" id="PF00856">
    <property type="entry name" value="SET"/>
    <property type="match status" value="1"/>
</dbReference>
<dbReference type="SMART" id="SM00248">
    <property type="entry name" value="ANK"/>
    <property type="match status" value="7"/>
</dbReference>
<dbReference type="GO" id="GO:0008270">
    <property type="term" value="F:zinc ion binding"/>
    <property type="evidence" value="ECO:0007669"/>
    <property type="project" value="InterPro"/>
</dbReference>
<feature type="repeat" description="ANK" evidence="5">
    <location>
        <begin position="825"/>
        <end position="857"/>
    </location>
</feature>
<protein>
    <submittedName>
        <fullName evidence="9">Histone-lysine N-methyltransferase EHMT1</fullName>
    </submittedName>
</protein>
<dbReference type="PANTHER" id="PTHR46307">
    <property type="entry name" value="G9A, ISOFORM B"/>
    <property type="match status" value="1"/>
</dbReference>
<sequence length="1246" mass="138839">MNESVRSGETDDPNSESDQNNKMFIVKILSEMHNTFNRSGPEDKKDEAEVRPQDPEEEDSKESPVIDDSSSVVFEAQPVNEGDEEQEKVEFVEEQTLKEPSWYDDDDNKEVVMLVENSDVNMNVPESAVGEQVDDALAPVTAVEVPQNEAPSVEEPVEESKEEESMQVVQDHLDEIHTETTREASPQDAELGEHAAPVSSGSEQFHDAPSGSDDNLVGDQAEEQADTLKRRVGRPCKVDTTPKAAVLEEEPFEKRPRRSLRSADKAEQDVAVKRSSRRMSKDYNRESVLQNAIARKEKSLISFSREEKPRRSSRLSEDVKTPPPQHRSPKSKTASRNSTSADESTAPSNGESVTNSPLRLTKMTSDCDQDDTSSDISSRSVKKTRSAESILSKSAKLSSKESLVQDEDSASSWQAQPALDALSRKVTDSPSRLAIETDRSESGSSCKEAFKKIAAAPSPKLKMAEGCEPPSLKDEKNLPPLTAGTGLLCECEVITTMFAKDPTNQLCKALDIYEHRLVKCSNEIGGIPLLRSCKTKPFQALCRIHFERMIRHNACPTCGIFCTQGVVNICENKHFFHKDCDMKLEDTLVCPHCGTESYMLYKIQLQNHRYPLFLPSTKPLSKLPVAKMSFSRRKSKPSEEDSLESELSEVLPSCSLTLPSGKVITALGIPLPEREKLEHLIKNAGPPDDIRYTYRSLYQAAKAGDAEKVLNMLGMGMSPNQVSMNPLMGAAREGHLLVVHLLVQAGANLETLDKNQYTPLMLAVQNKHNALVKYLVKAGAAVGFKGAEGMTALHIAAKEGNLEACHYILTQANLPLSFIDAVDDGRWTALVWAAENCHSKVVRYLLEKRADPQIRDAEMNIALHWSAFAGSMEISEDLLNFGCSINLSNTHGDTPLHIAARQGADNCVVLLLARGARVEMMNKAGQLPRDCVINKDSYCYTAIDLNMTIKKSVASTNFYPRILCNDVSGGREENPIQCVNAVDDDVMPTDYTYVIENCFTSNITIDRRISSLMSCKCEDNCSSSGCMCTKISRGCWYDNTGKLLPEFNFEDPPMLFECNPACGCNVLTCKNRVVQKGLKSRLQLCKTKDKSWGVITLKEIPKGSYVCEYIGEIISDLEADTRKDDSYLFDLDNAESETYCLDARRYGNVCRFINHSCRPNLSPVKIYYQHQDLHFPRIAMFASRDIMPNEELGFDYGEKFWIIKCKSFTCHCGEPTCRYSESTIQQTLEKYQQKLRELDEISDAAF</sequence>
<accession>A0A0A9Z5B7</accession>
<evidence type="ECO:0000259" key="7">
    <source>
        <dbReference type="PROSITE" id="PS50280"/>
    </source>
</evidence>
<keyword evidence="4" id="KW-0949">S-adenosyl-L-methionine</keyword>
<dbReference type="GO" id="GO:0002039">
    <property type="term" value="F:p53 binding"/>
    <property type="evidence" value="ECO:0007669"/>
    <property type="project" value="InterPro"/>
</dbReference>
<dbReference type="GO" id="GO:0005634">
    <property type="term" value="C:nucleus"/>
    <property type="evidence" value="ECO:0007669"/>
    <property type="project" value="InterPro"/>
</dbReference>
<dbReference type="GO" id="GO:0000785">
    <property type="term" value="C:chromatin"/>
    <property type="evidence" value="ECO:0007669"/>
    <property type="project" value="TreeGrafter"/>
</dbReference>
<dbReference type="AlphaFoldDB" id="A0A0A9Z5B7"/>
<keyword evidence="2" id="KW-0158">Chromosome</keyword>
<evidence type="ECO:0000259" key="8">
    <source>
        <dbReference type="PROSITE" id="PS50867"/>
    </source>
</evidence>
<dbReference type="EMBL" id="GDHC01012971">
    <property type="protein sequence ID" value="JAQ05658.1"/>
    <property type="molecule type" value="Transcribed_RNA"/>
</dbReference>
<feature type="region of interest" description="Disordered" evidence="6">
    <location>
        <begin position="1"/>
        <end position="72"/>
    </location>
</feature>
<dbReference type="SUPFAM" id="SSF82199">
    <property type="entry name" value="SET domain"/>
    <property type="match status" value="1"/>
</dbReference>
<dbReference type="InterPro" id="IPR043550">
    <property type="entry name" value="EHMT1/EHMT2"/>
</dbReference>
<feature type="repeat" description="ANK" evidence="5">
    <location>
        <begin position="858"/>
        <end position="890"/>
    </location>
</feature>
<dbReference type="GO" id="GO:0000122">
    <property type="term" value="P:negative regulation of transcription by RNA polymerase II"/>
    <property type="evidence" value="ECO:0007669"/>
    <property type="project" value="TreeGrafter"/>
</dbReference>
<dbReference type="CDD" id="cd10543">
    <property type="entry name" value="SET_EHMT"/>
    <property type="match status" value="1"/>
</dbReference>
<organism evidence="9">
    <name type="scientific">Lygus hesperus</name>
    <name type="common">Western plant bug</name>
    <dbReference type="NCBI Taxonomy" id="30085"/>
    <lineage>
        <taxon>Eukaryota</taxon>
        <taxon>Metazoa</taxon>
        <taxon>Ecdysozoa</taxon>
        <taxon>Arthropoda</taxon>
        <taxon>Hexapoda</taxon>
        <taxon>Insecta</taxon>
        <taxon>Pterygota</taxon>
        <taxon>Neoptera</taxon>
        <taxon>Paraneoptera</taxon>
        <taxon>Hemiptera</taxon>
        <taxon>Heteroptera</taxon>
        <taxon>Panheteroptera</taxon>
        <taxon>Cimicomorpha</taxon>
        <taxon>Miridae</taxon>
        <taxon>Mirini</taxon>
        <taxon>Lygus</taxon>
    </lineage>
</organism>
<feature type="domain" description="Pre-SET" evidence="8">
    <location>
        <begin position="1013"/>
        <end position="1077"/>
    </location>
</feature>
<feature type="region of interest" description="Disordered" evidence="6">
    <location>
        <begin position="143"/>
        <end position="416"/>
    </location>
</feature>
<dbReference type="InterPro" id="IPR046341">
    <property type="entry name" value="SET_dom_sf"/>
</dbReference>
<dbReference type="PANTHER" id="PTHR46307:SF4">
    <property type="entry name" value="G9A, ISOFORM B"/>
    <property type="match status" value="1"/>
</dbReference>
<dbReference type="Pfam" id="PF21533">
    <property type="entry name" value="EHMT1-2_CRR"/>
    <property type="match status" value="1"/>
</dbReference>
<dbReference type="PROSITE" id="PS50867">
    <property type="entry name" value="PRE_SET"/>
    <property type="match status" value="1"/>
</dbReference>
<dbReference type="PROSITE" id="PS50297">
    <property type="entry name" value="ANK_REP_REGION"/>
    <property type="match status" value="4"/>
</dbReference>
<evidence type="ECO:0000256" key="2">
    <source>
        <dbReference type="ARBA" id="ARBA00022454"/>
    </source>
</evidence>
<dbReference type="Gene3D" id="2.170.270.10">
    <property type="entry name" value="SET domain"/>
    <property type="match status" value="1"/>
</dbReference>
<evidence type="ECO:0000256" key="4">
    <source>
        <dbReference type="ARBA" id="ARBA00022691"/>
    </source>
</evidence>
<feature type="repeat" description="ANK" evidence="5">
    <location>
        <begin position="722"/>
        <end position="754"/>
    </location>
</feature>
<feature type="compositionally biased region" description="Basic and acidic residues" evidence="6">
    <location>
        <begin position="171"/>
        <end position="182"/>
    </location>
</feature>
<feature type="domain" description="SET" evidence="7">
    <location>
        <begin position="1080"/>
        <end position="1197"/>
    </location>
</feature>
<evidence type="ECO:0000256" key="5">
    <source>
        <dbReference type="PROSITE-ProRule" id="PRU00023"/>
    </source>
</evidence>
<evidence type="ECO:0000256" key="3">
    <source>
        <dbReference type="ARBA" id="ARBA00022603"/>
    </source>
</evidence>
<feature type="repeat" description="ANK" evidence="5">
    <location>
        <begin position="891"/>
        <end position="923"/>
    </location>
</feature>
<feature type="compositionally biased region" description="Basic and acidic residues" evidence="6">
    <location>
        <begin position="261"/>
        <end position="272"/>
    </location>
</feature>
<feature type="compositionally biased region" description="Low complexity" evidence="6">
    <location>
        <begin position="387"/>
        <end position="402"/>
    </location>
</feature>
<dbReference type="PROSITE" id="PS50088">
    <property type="entry name" value="ANK_REPEAT"/>
    <property type="match status" value="6"/>
</dbReference>
<comment type="subcellular location">
    <subcellularLocation>
        <location evidence="1">Chromosome</location>
    </subcellularLocation>
</comment>
<dbReference type="Pfam" id="PF00023">
    <property type="entry name" value="Ank"/>
    <property type="match status" value="1"/>
</dbReference>
<feature type="repeat" description="ANK" evidence="5">
    <location>
        <begin position="755"/>
        <end position="787"/>
    </location>
</feature>
<keyword evidence="9" id="KW-0808">Transferase</keyword>
<dbReference type="Gene3D" id="1.25.40.20">
    <property type="entry name" value="Ankyrin repeat-containing domain"/>
    <property type="match status" value="2"/>
</dbReference>
<evidence type="ECO:0000256" key="1">
    <source>
        <dbReference type="ARBA" id="ARBA00004286"/>
    </source>
</evidence>
<dbReference type="InterPro" id="IPR036770">
    <property type="entry name" value="Ankyrin_rpt-contain_sf"/>
</dbReference>
<dbReference type="EMBL" id="GBHO01003970">
    <property type="protein sequence ID" value="JAG39634.1"/>
    <property type="molecule type" value="Transcribed_RNA"/>
</dbReference>
<feature type="repeat" description="ANK" evidence="5">
    <location>
        <begin position="788"/>
        <end position="821"/>
    </location>
</feature>
<keyword evidence="5" id="KW-0040">ANK repeat</keyword>
<dbReference type="InterPro" id="IPR002110">
    <property type="entry name" value="Ankyrin_rpt"/>
</dbReference>
<dbReference type="SMART" id="SM00317">
    <property type="entry name" value="SET"/>
    <property type="match status" value="1"/>
</dbReference>
<dbReference type="GO" id="GO:0032259">
    <property type="term" value="P:methylation"/>
    <property type="evidence" value="ECO:0007669"/>
    <property type="project" value="UniProtKB-KW"/>
</dbReference>
<reference evidence="9" key="1">
    <citation type="journal article" date="2014" name="PLoS ONE">
        <title>Transcriptome-Based Identification of ABC Transporters in the Western Tarnished Plant Bug Lygus hesperus.</title>
        <authorList>
            <person name="Hull J.J."/>
            <person name="Chaney K."/>
            <person name="Geib S.M."/>
            <person name="Fabrick J.A."/>
            <person name="Brent C.S."/>
            <person name="Walsh D."/>
            <person name="Lavine L.C."/>
        </authorList>
    </citation>
    <scope>NUCLEOTIDE SEQUENCE</scope>
</reference>
<dbReference type="GO" id="GO:0046974">
    <property type="term" value="F:histone H3K9 methyltransferase activity"/>
    <property type="evidence" value="ECO:0007669"/>
    <property type="project" value="TreeGrafter"/>
</dbReference>
<feature type="region of interest" description="Disordered" evidence="6">
    <location>
        <begin position="421"/>
        <end position="440"/>
    </location>
</feature>
<feature type="compositionally biased region" description="Basic and acidic residues" evidence="6">
    <location>
        <begin position="294"/>
        <end position="320"/>
    </location>
</feature>
<feature type="compositionally biased region" description="Polar residues" evidence="6">
    <location>
        <begin position="331"/>
        <end position="364"/>
    </location>
</feature>
<keyword evidence="3 9" id="KW-0489">Methyltransferase</keyword>